<comment type="caution">
    <text evidence="1">The sequence shown here is derived from an EMBL/GenBank/DDBJ whole genome shotgun (WGS) entry which is preliminary data.</text>
</comment>
<name>A0A0H2M2D4_VARPD</name>
<dbReference type="PATRIC" id="fig|34073.19.peg.2634"/>
<evidence type="ECO:0000313" key="2">
    <source>
        <dbReference type="Proteomes" id="UP000035170"/>
    </source>
</evidence>
<sequence length="98" mass="11312">MVELDDRVWNHGRFRRANPDYQLGKPFVYVGMTGLDPDIRFDKHKAGIQANSFVQAFGLRLLPALYERYNPMSYEDARSMEVELGIALRKSGYGVWQA</sequence>
<accession>A0A0H2M2D4</accession>
<evidence type="ECO:0000313" key="1">
    <source>
        <dbReference type="EMBL" id="KLN56261.1"/>
    </source>
</evidence>
<evidence type="ECO:0008006" key="3">
    <source>
        <dbReference type="Google" id="ProtNLM"/>
    </source>
</evidence>
<organism evidence="1 2">
    <name type="scientific">Variovorax paradoxus</name>
    <dbReference type="NCBI Taxonomy" id="34073"/>
    <lineage>
        <taxon>Bacteria</taxon>
        <taxon>Pseudomonadati</taxon>
        <taxon>Pseudomonadota</taxon>
        <taxon>Betaproteobacteria</taxon>
        <taxon>Burkholderiales</taxon>
        <taxon>Comamonadaceae</taxon>
        <taxon>Variovorax</taxon>
    </lineage>
</organism>
<dbReference type="EMBL" id="JZWI01000012">
    <property type="protein sequence ID" value="KLN56261.1"/>
    <property type="molecule type" value="Genomic_DNA"/>
</dbReference>
<dbReference type="AlphaFoldDB" id="A0A0H2M2D4"/>
<protein>
    <recommendedName>
        <fullName evidence="3">GIY-YIG domain-containing protein</fullName>
    </recommendedName>
</protein>
<dbReference type="Proteomes" id="UP000035170">
    <property type="component" value="Unassembled WGS sequence"/>
</dbReference>
<reference evidence="1 2" key="1">
    <citation type="submission" date="2015-03" db="EMBL/GenBank/DDBJ databases">
        <title>Genome sequence of Variovorax paradoxus TBEA6.</title>
        <authorList>
            <person name="Poehlein A."/>
            <person name="Schuldes J."/>
            <person name="Wuebbeler J.H."/>
            <person name="Hiessl S."/>
            <person name="Steinbuechel A."/>
            <person name="Daniel R."/>
        </authorList>
    </citation>
    <scope>NUCLEOTIDE SEQUENCE [LARGE SCALE GENOMIC DNA]</scope>
    <source>
        <strain evidence="1 2">TBEA6</strain>
    </source>
</reference>
<keyword evidence="2" id="KW-1185">Reference proteome</keyword>
<proteinExistence type="predicted"/>
<gene>
    <name evidence="1" type="ORF">VPARA_25660</name>
</gene>